<dbReference type="Pfam" id="PF13458">
    <property type="entry name" value="Peripla_BP_6"/>
    <property type="match status" value="1"/>
</dbReference>
<evidence type="ECO:0000313" key="6">
    <source>
        <dbReference type="EMBL" id="MDO6415742.1"/>
    </source>
</evidence>
<keyword evidence="3" id="KW-0813">Transport</keyword>
<evidence type="ECO:0000259" key="5">
    <source>
        <dbReference type="Pfam" id="PF13458"/>
    </source>
</evidence>
<dbReference type="InterPro" id="IPR028082">
    <property type="entry name" value="Peripla_BP_I"/>
</dbReference>
<feature type="compositionally biased region" description="Low complexity" evidence="4">
    <location>
        <begin position="39"/>
        <end position="54"/>
    </location>
</feature>
<accession>A0ABT8YBN6</accession>
<feature type="domain" description="Leucine-binding protein" evidence="5">
    <location>
        <begin position="66"/>
        <end position="338"/>
    </location>
</feature>
<comment type="similarity">
    <text evidence="1">Belongs to the leucine-binding protein family.</text>
</comment>
<dbReference type="Proteomes" id="UP001169764">
    <property type="component" value="Unassembled WGS sequence"/>
</dbReference>
<dbReference type="PANTHER" id="PTHR30483">
    <property type="entry name" value="LEUCINE-SPECIFIC-BINDING PROTEIN"/>
    <property type="match status" value="1"/>
</dbReference>
<dbReference type="PANTHER" id="PTHR30483:SF6">
    <property type="entry name" value="PERIPLASMIC BINDING PROTEIN OF ABC TRANSPORTER FOR NATURAL AMINO ACIDS"/>
    <property type="match status" value="1"/>
</dbReference>
<keyword evidence="7" id="KW-1185">Reference proteome</keyword>
<evidence type="ECO:0000313" key="7">
    <source>
        <dbReference type="Proteomes" id="UP001169764"/>
    </source>
</evidence>
<keyword evidence="2" id="KW-0732">Signal</keyword>
<dbReference type="RefSeq" id="WP_303544128.1">
    <property type="nucleotide sequence ID" value="NZ_JAUOTP010000007.1"/>
</dbReference>
<proteinExistence type="inferred from homology"/>
<dbReference type="EMBL" id="JAUOTP010000007">
    <property type="protein sequence ID" value="MDO6415742.1"/>
    <property type="molecule type" value="Genomic_DNA"/>
</dbReference>
<evidence type="ECO:0000256" key="1">
    <source>
        <dbReference type="ARBA" id="ARBA00010062"/>
    </source>
</evidence>
<gene>
    <name evidence="6" type="ORF">Q4F19_15230</name>
</gene>
<dbReference type="InterPro" id="IPR028081">
    <property type="entry name" value="Leu-bd"/>
</dbReference>
<dbReference type="InterPro" id="IPR051010">
    <property type="entry name" value="BCAA_transport"/>
</dbReference>
<reference evidence="6" key="1">
    <citation type="submission" date="2023-07" db="EMBL/GenBank/DDBJ databases">
        <authorList>
            <person name="Kim M."/>
        </authorList>
    </citation>
    <scope>NUCLEOTIDE SEQUENCE</scope>
    <source>
        <strain evidence="6">BIUV-7</strain>
    </source>
</reference>
<organism evidence="6 7">
    <name type="scientific">Sphingomonas natans</name>
    <dbReference type="NCBI Taxonomy" id="3063330"/>
    <lineage>
        <taxon>Bacteria</taxon>
        <taxon>Pseudomonadati</taxon>
        <taxon>Pseudomonadota</taxon>
        <taxon>Alphaproteobacteria</taxon>
        <taxon>Sphingomonadales</taxon>
        <taxon>Sphingomonadaceae</taxon>
        <taxon>Sphingomonas</taxon>
    </lineage>
</organism>
<dbReference type="SUPFAM" id="SSF53822">
    <property type="entry name" value="Periplasmic binding protein-like I"/>
    <property type="match status" value="1"/>
</dbReference>
<keyword evidence="3" id="KW-0029">Amino-acid transport</keyword>
<name>A0ABT8YBN6_9SPHN</name>
<protein>
    <submittedName>
        <fullName evidence="6">Penicillin-binding protein activator</fullName>
    </submittedName>
</protein>
<evidence type="ECO:0000256" key="3">
    <source>
        <dbReference type="ARBA" id="ARBA00022970"/>
    </source>
</evidence>
<evidence type="ECO:0000256" key="2">
    <source>
        <dbReference type="ARBA" id="ARBA00022729"/>
    </source>
</evidence>
<evidence type="ECO:0000256" key="4">
    <source>
        <dbReference type="SAM" id="MobiDB-lite"/>
    </source>
</evidence>
<feature type="region of interest" description="Disordered" evidence="4">
    <location>
        <begin position="36"/>
        <end position="60"/>
    </location>
</feature>
<dbReference type="CDD" id="cd06339">
    <property type="entry name" value="PBP1_YraM_LppC_lipoprotein-like"/>
    <property type="match status" value="1"/>
</dbReference>
<dbReference type="Gene3D" id="3.40.50.2300">
    <property type="match status" value="2"/>
</dbReference>
<sequence length="393" mass="40484">MADPGQPGQIGARKILLTIVALLVAMWLSACAGGPRTSAPAPIKAPPTATAPKPQQGLPEDTDRHRVALLVPITGPNAGVGQSIANAAVLALADTKDRSLRVTTYDTGPGAAVAATKALAEGNALILGPLLGDDVRAVAGLAAARGVPVVSFSNDTSASADNVWLLGFQPAQSIERVVRFARSKGLTRFAGLVPQGAYGRTASGTLIRVAESAGGSVVAMQTYDRSPAAITAAVTALSKQKFDAVLIADSGRVTVVAVPLLRKKAVTAQVLGTELWNAEPGLSSVASLNGAWFASVDDAMFGQLSTRYRARYGKTPYRLASLGYDAVLLAVRIARDWKADAPFPSDRLGDAGGFAGVDGAFRFNRSRIAERSLAVHQLGAGGRSVVSPPPTGF</sequence>
<comment type="caution">
    <text evidence="6">The sequence shown here is derived from an EMBL/GenBank/DDBJ whole genome shotgun (WGS) entry which is preliminary data.</text>
</comment>